<dbReference type="KEGG" id="cre:CHLRE_01g010700v5"/>
<dbReference type="GO" id="GO:0005484">
    <property type="term" value="F:SNAP receptor activity"/>
    <property type="evidence" value="ECO:0000318"/>
    <property type="project" value="GO_Central"/>
</dbReference>
<evidence type="ECO:0000256" key="1">
    <source>
        <dbReference type="ARBA" id="ARBA00009063"/>
    </source>
</evidence>
<dbReference type="SUPFAM" id="SSF47661">
    <property type="entry name" value="t-snare proteins"/>
    <property type="match status" value="1"/>
</dbReference>
<gene>
    <name evidence="7" type="ORF">CHLRE_01g010700v5</name>
</gene>
<dbReference type="GO" id="GO:0000149">
    <property type="term" value="F:SNARE binding"/>
    <property type="evidence" value="ECO:0000318"/>
    <property type="project" value="GO_Central"/>
</dbReference>
<dbReference type="InterPro" id="IPR045242">
    <property type="entry name" value="Syntaxin"/>
</dbReference>
<dbReference type="InterPro" id="IPR010989">
    <property type="entry name" value="SNARE"/>
</dbReference>
<evidence type="ECO:0000256" key="2">
    <source>
        <dbReference type="ARBA" id="ARBA00022927"/>
    </source>
</evidence>
<keyword evidence="5" id="KW-0472">Membrane</keyword>
<dbReference type="FunCoup" id="A0A2K3E5E3">
    <property type="interactions" value="1927"/>
</dbReference>
<dbReference type="PANTHER" id="PTHR19957:SF38">
    <property type="entry name" value="LD27581P"/>
    <property type="match status" value="1"/>
</dbReference>
<proteinExistence type="inferred from homology"/>
<organism evidence="7 8">
    <name type="scientific">Chlamydomonas reinhardtii</name>
    <name type="common">Chlamydomonas smithii</name>
    <dbReference type="NCBI Taxonomy" id="3055"/>
    <lineage>
        <taxon>Eukaryota</taxon>
        <taxon>Viridiplantae</taxon>
        <taxon>Chlorophyta</taxon>
        <taxon>core chlorophytes</taxon>
        <taxon>Chlorophyceae</taxon>
        <taxon>CS clade</taxon>
        <taxon>Chlamydomonadales</taxon>
        <taxon>Chlamydomonadaceae</taxon>
        <taxon>Chlamydomonas</taxon>
    </lineage>
</organism>
<dbReference type="GO" id="GO:0006886">
    <property type="term" value="P:intracellular protein transport"/>
    <property type="evidence" value="ECO:0000318"/>
    <property type="project" value="GO_Central"/>
</dbReference>
<feature type="domain" description="T-SNARE coiled-coil homology" evidence="6">
    <location>
        <begin position="221"/>
        <end position="283"/>
    </location>
</feature>
<name>A0A2K3E5E3_CHLRE</name>
<dbReference type="EMBL" id="CM008962">
    <property type="protein sequence ID" value="PNW88010.1"/>
    <property type="molecule type" value="Genomic_DNA"/>
</dbReference>
<dbReference type="OrthoDB" id="364348at2759"/>
<dbReference type="Pfam" id="PF14523">
    <property type="entry name" value="Syntaxin_2"/>
    <property type="match status" value="1"/>
</dbReference>
<evidence type="ECO:0000313" key="8">
    <source>
        <dbReference type="Proteomes" id="UP000006906"/>
    </source>
</evidence>
<evidence type="ECO:0000259" key="6">
    <source>
        <dbReference type="PROSITE" id="PS50192"/>
    </source>
</evidence>
<dbReference type="PANTHER" id="PTHR19957">
    <property type="entry name" value="SYNTAXIN"/>
    <property type="match status" value="1"/>
</dbReference>
<dbReference type="GO" id="GO:0048278">
    <property type="term" value="P:vesicle docking"/>
    <property type="evidence" value="ECO:0000318"/>
    <property type="project" value="GO_Central"/>
</dbReference>
<dbReference type="PROSITE" id="PS00914">
    <property type="entry name" value="SYNTAXIN"/>
    <property type="match status" value="1"/>
</dbReference>
<dbReference type="InParanoid" id="A0A2K3E5E3"/>
<keyword evidence="5" id="KW-0812">Transmembrane</keyword>
<dbReference type="GO" id="GO:0006906">
    <property type="term" value="P:vesicle fusion"/>
    <property type="evidence" value="ECO:0000318"/>
    <property type="project" value="GO_Central"/>
</dbReference>
<dbReference type="RefSeq" id="XP_042928206.1">
    <property type="nucleotide sequence ID" value="XM_043058292.1"/>
</dbReference>
<comment type="similarity">
    <text evidence="1 3">Belongs to the syntaxin family.</text>
</comment>
<dbReference type="CDD" id="cd15840">
    <property type="entry name" value="SNARE_Qa"/>
    <property type="match status" value="1"/>
</dbReference>
<evidence type="ECO:0000313" key="7">
    <source>
        <dbReference type="EMBL" id="PNW88010.1"/>
    </source>
</evidence>
<dbReference type="SMART" id="SM00503">
    <property type="entry name" value="SynN"/>
    <property type="match status" value="1"/>
</dbReference>
<accession>A0A2K3E5E3</accession>
<dbReference type="STRING" id="3055.A0A2K3E5E3"/>
<dbReference type="SMART" id="SM00397">
    <property type="entry name" value="t_SNARE"/>
    <property type="match status" value="1"/>
</dbReference>
<keyword evidence="8" id="KW-1185">Reference proteome</keyword>
<dbReference type="InterPro" id="IPR000727">
    <property type="entry name" value="T_SNARE_dom"/>
</dbReference>
<dbReference type="PROSITE" id="PS50192">
    <property type="entry name" value="T_SNARE"/>
    <property type="match status" value="1"/>
</dbReference>
<dbReference type="Gramene" id="PNW88010">
    <property type="protein sequence ID" value="PNW88010"/>
    <property type="gene ID" value="CHLRE_01g010700v5"/>
</dbReference>
<feature type="transmembrane region" description="Helical" evidence="5">
    <location>
        <begin position="294"/>
        <end position="313"/>
    </location>
</feature>
<evidence type="ECO:0000256" key="5">
    <source>
        <dbReference type="SAM" id="Phobius"/>
    </source>
</evidence>
<dbReference type="InterPro" id="IPR006012">
    <property type="entry name" value="Syntaxin/epimorphin_CS"/>
</dbReference>
<dbReference type="GO" id="GO:0012505">
    <property type="term" value="C:endomembrane system"/>
    <property type="evidence" value="ECO:0000318"/>
    <property type="project" value="GO_Central"/>
</dbReference>
<dbReference type="Gene3D" id="1.20.58.70">
    <property type="match status" value="1"/>
</dbReference>
<keyword evidence="5" id="KW-1133">Transmembrane helix</keyword>
<feature type="region of interest" description="Disordered" evidence="4">
    <location>
        <begin position="136"/>
        <end position="194"/>
    </location>
</feature>
<dbReference type="Proteomes" id="UP000006906">
    <property type="component" value="Chromosome 1"/>
</dbReference>
<reference evidence="7 8" key="1">
    <citation type="journal article" date="2007" name="Science">
        <title>The Chlamydomonas genome reveals the evolution of key animal and plant functions.</title>
        <authorList>
            <person name="Merchant S.S."/>
            <person name="Prochnik S.E."/>
            <person name="Vallon O."/>
            <person name="Harris E.H."/>
            <person name="Karpowicz S.J."/>
            <person name="Witman G.B."/>
            <person name="Terry A."/>
            <person name="Salamov A."/>
            <person name="Fritz-Laylin L.K."/>
            <person name="Marechal-Drouard L."/>
            <person name="Marshall W.F."/>
            <person name="Qu L.H."/>
            <person name="Nelson D.R."/>
            <person name="Sanderfoot A.A."/>
            <person name="Spalding M.H."/>
            <person name="Kapitonov V.V."/>
            <person name="Ren Q."/>
            <person name="Ferris P."/>
            <person name="Lindquist E."/>
            <person name="Shapiro H."/>
            <person name="Lucas S.M."/>
            <person name="Grimwood J."/>
            <person name="Schmutz J."/>
            <person name="Cardol P."/>
            <person name="Cerutti H."/>
            <person name="Chanfreau G."/>
            <person name="Chen C.L."/>
            <person name="Cognat V."/>
            <person name="Croft M.T."/>
            <person name="Dent R."/>
            <person name="Dutcher S."/>
            <person name="Fernandez E."/>
            <person name="Fukuzawa H."/>
            <person name="Gonzalez-Ballester D."/>
            <person name="Gonzalez-Halphen D."/>
            <person name="Hallmann A."/>
            <person name="Hanikenne M."/>
            <person name="Hippler M."/>
            <person name="Inwood W."/>
            <person name="Jabbari K."/>
            <person name="Kalanon M."/>
            <person name="Kuras R."/>
            <person name="Lefebvre P.A."/>
            <person name="Lemaire S.D."/>
            <person name="Lobanov A.V."/>
            <person name="Lohr M."/>
            <person name="Manuell A."/>
            <person name="Meier I."/>
            <person name="Mets L."/>
            <person name="Mittag M."/>
            <person name="Mittelmeier T."/>
            <person name="Moroney J.V."/>
            <person name="Moseley J."/>
            <person name="Napoli C."/>
            <person name="Nedelcu A.M."/>
            <person name="Niyogi K."/>
            <person name="Novoselov S.V."/>
            <person name="Paulsen I.T."/>
            <person name="Pazour G."/>
            <person name="Purton S."/>
            <person name="Ral J.P."/>
            <person name="Riano-Pachon D.M."/>
            <person name="Riekhof W."/>
            <person name="Rymarquis L."/>
            <person name="Schroda M."/>
            <person name="Stern D."/>
            <person name="Umen J."/>
            <person name="Willows R."/>
            <person name="Wilson N."/>
            <person name="Zimmer S.L."/>
            <person name="Allmer J."/>
            <person name="Balk J."/>
            <person name="Bisova K."/>
            <person name="Chen C.J."/>
            <person name="Elias M."/>
            <person name="Gendler K."/>
            <person name="Hauser C."/>
            <person name="Lamb M.R."/>
            <person name="Ledford H."/>
            <person name="Long J.C."/>
            <person name="Minagawa J."/>
            <person name="Page M.D."/>
            <person name="Pan J."/>
            <person name="Pootakham W."/>
            <person name="Roje S."/>
            <person name="Rose A."/>
            <person name="Stahlberg E."/>
            <person name="Terauchi A.M."/>
            <person name="Yang P."/>
            <person name="Ball S."/>
            <person name="Bowler C."/>
            <person name="Dieckmann C.L."/>
            <person name="Gladyshev V.N."/>
            <person name="Green P."/>
            <person name="Jorgensen R."/>
            <person name="Mayfield S."/>
            <person name="Mueller-Roeber B."/>
            <person name="Rajamani S."/>
            <person name="Sayre R.T."/>
            <person name="Brokstein P."/>
            <person name="Dubchak I."/>
            <person name="Goodstein D."/>
            <person name="Hornick L."/>
            <person name="Huang Y.W."/>
            <person name="Jhaveri J."/>
            <person name="Luo Y."/>
            <person name="Martinez D."/>
            <person name="Ngau W.C."/>
            <person name="Otillar B."/>
            <person name="Poliakov A."/>
            <person name="Porter A."/>
            <person name="Szajkowski L."/>
            <person name="Werner G."/>
            <person name="Zhou K."/>
            <person name="Grigoriev I.V."/>
            <person name="Rokhsar D.S."/>
            <person name="Grossman A.R."/>
        </authorList>
    </citation>
    <scope>NUCLEOTIDE SEQUENCE [LARGE SCALE GENOMIC DNA]</scope>
    <source>
        <strain evidence="8">CC-503</strain>
    </source>
</reference>
<sequence length="314" mass="32757">MSFQDLAKNGGRELSSYQNQATKEVESLVFKLANNVAQLRKLVDILGTAKDTVDHRHRIADVNGSIQQLAKAIKEKLTALHDAAAAGPGAPPGAGGAGGDTQQPQQQQQQQLKAKRLLQDFANILQDYKTLQSEAARREAASLPRQPPKRAGPAGAGRGDGLRAPLLGPDGGVSSSSRGGGGGGGGGGSGAAADDVESAVRLQAQKQAEVAALDDSVRYHEALIEERDAGIAEIQRQIGEVNEMFQDLAVLISDQGEQLQTVDTAISVVAERVGEGQRELAVASRSSRSGRNKCLLVALVAAAIVSVLLIIILT</sequence>
<feature type="compositionally biased region" description="Low complexity" evidence="4">
    <location>
        <begin position="100"/>
        <end position="111"/>
    </location>
</feature>
<protein>
    <recommendedName>
        <fullName evidence="6">t-SNARE coiled-coil homology domain-containing protein</fullName>
    </recommendedName>
</protein>
<dbReference type="Gene3D" id="1.20.5.110">
    <property type="match status" value="1"/>
</dbReference>
<evidence type="ECO:0000256" key="3">
    <source>
        <dbReference type="RuleBase" id="RU003858"/>
    </source>
</evidence>
<evidence type="ECO:0000256" key="4">
    <source>
        <dbReference type="SAM" id="MobiDB-lite"/>
    </source>
</evidence>
<keyword evidence="2" id="KW-0653">Protein transport</keyword>
<dbReference type="GeneID" id="66051974"/>
<feature type="compositionally biased region" description="Low complexity" evidence="4">
    <location>
        <begin position="162"/>
        <end position="177"/>
    </location>
</feature>
<feature type="region of interest" description="Disordered" evidence="4">
    <location>
        <begin position="84"/>
        <end position="114"/>
    </location>
</feature>
<dbReference type="AlphaFoldDB" id="A0A2K3E5E3"/>
<keyword evidence="2" id="KW-0813">Transport</keyword>
<dbReference type="Pfam" id="PF05739">
    <property type="entry name" value="SNARE"/>
    <property type="match status" value="1"/>
</dbReference>
<feature type="compositionally biased region" description="Gly residues" evidence="4">
    <location>
        <begin position="178"/>
        <end position="190"/>
    </location>
</feature>
<dbReference type="GO" id="GO:0031201">
    <property type="term" value="C:SNARE complex"/>
    <property type="evidence" value="ECO:0000318"/>
    <property type="project" value="GO_Central"/>
</dbReference>
<dbReference type="InterPro" id="IPR006011">
    <property type="entry name" value="Syntaxin_N"/>
</dbReference>